<dbReference type="PANTHER" id="PTHR43038:SF3">
    <property type="entry name" value="ABC TRANSPORTER G FAMILY MEMBER 20 ISOFORM X1"/>
    <property type="match status" value="1"/>
</dbReference>
<reference evidence="6" key="1">
    <citation type="journal article" date="2019" name="Int. J. Syst. Evol. Microbiol.">
        <title>The Global Catalogue of Microorganisms (GCM) 10K type strain sequencing project: providing services to taxonomists for standard genome sequencing and annotation.</title>
        <authorList>
            <consortium name="The Broad Institute Genomics Platform"/>
            <consortium name="The Broad Institute Genome Sequencing Center for Infectious Disease"/>
            <person name="Wu L."/>
            <person name="Ma J."/>
        </authorList>
    </citation>
    <scope>NUCLEOTIDE SEQUENCE [LARGE SCALE GENOMIC DNA]</scope>
    <source>
        <strain evidence="6">CGMCC 1.6774</strain>
    </source>
</reference>
<dbReference type="PROSITE" id="PS50893">
    <property type="entry name" value="ABC_TRANSPORTER_2"/>
    <property type="match status" value="1"/>
</dbReference>
<dbReference type="SUPFAM" id="SSF52540">
    <property type="entry name" value="P-loop containing nucleoside triphosphate hydrolases"/>
    <property type="match status" value="1"/>
</dbReference>
<evidence type="ECO:0000313" key="5">
    <source>
        <dbReference type="EMBL" id="MFD2180701.1"/>
    </source>
</evidence>
<comment type="similarity">
    <text evidence="1">Belongs to the ABC transporter superfamily.</text>
</comment>
<organism evidence="5 6">
    <name type="scientific">Rhodoplanes azumiensis</name>
    <dbReference type="NCBI Taxonomy" id="1897628"/>
    <lineage>
        <taxon>Bacteria</taxon>
        <taxon>Pseudomonadati</taxon>
        <taxon>Pseudomonadota</taxon>
        <taxon>Alphaproteobacteria</taxon>
        <taxon>Hyphomicrobiales</taxon>
        <taxon>Nitrobacteraceae</taxon>
        <taxon>Rhodoplanes</taxon>
    </lineage>
</organism>
<dbReference type="SMART" id="SM00382">
    <property type="entry name" value="AAA"/>
    <property type="match status" value="1"/>
</dbReference>
<evidence type="ECO:0000259" key="4">
    <source>
        <dbReference type="PROSITE" id="PS50893"/>
    </source>
</evidence>
<dbReference type="RefSeq" id="WP_378475914.1">
    <property type="nucleotide sequence ID" value="NZ_JBHUIW010000001.1"/>
</dbReference>
<gene>
    <name evidence="5" type="ORF">ACFSOX_00910</name>
</gene>
<dbReference type="Pfam" id="PF00005">
    <property type="entry name" value="ABC_tran"/>
    <property type="match status" value="1"/>
</dbReference>
<accession>A0ABW5AEQ6</accession>
<dbReference type="Gene3D" id="3.40.50.300">
    <property type="entry name" value="P-loop containing nucleotide triphosphate hydrolases"/>
    <property type="match status" value="1"/>
</dbReference>
<keyword evidence="6" id="KW-1185">Reference proteome</keyword>
<protein>
    <submittedName>
        <fullName evidence="5">ABC transporter ATP-binding protein</fullName>
    </submittedName>
</protein>
<evidence type="ECO:0000256" key="1">
    <source>
        <dbReference type="ARBA" id="ARBA00005417"/>
    </source>
</evidence>
<dbReference type="InterPro" id="IPR027417">
    <property type="entry name" value="P-loop_NTPase"/>
</dbReference>
<keyword evidence="2" id="KW-0547">Nucleotide-binding</keyword>
<name>A0ABW5AEQ6_9BRAD</name>
<proteinExistence type="inferred from homology"/>
<dbReference type="EMBL" id="JBHUIW010000001">
    <property type="protein sequence ID" value="MFD2180701.1"/>
    <property type="molecule type" value="Genomic_DNA"/>
</dbReference>
<evidence type="ECO:0000256" key="3">
    <source>
        <dbReference type="ARBA" id="ARBA00022840"/>
    </source>
</evidence>
<evidence type="ECO:0000256" key="2">
    <source>
        <dbReference type="ARBA" id="ARBA00022741"/>
    </source>
</evidence>
<sequence>MTVSVSSPAPAVSAATPPDDPHAIAIDVEGLTKSFGSTVVVRNLTMQVRRGLIYGFLGPNGSGKTTTIRMLCGLLTPDSGRGTCLGYDIRKDAAAIKRHVGYMTQRFSLYQDLSVRENLEFVARVYGLPNPRRAARDAIARLGLEGRAEHLAGALSGGWKQRLALGACTLPDPKLLLLDEPTAGVDPKARREFWNEIHALAAQGLTVLVSTHYMDEAERCHEIAYIAYGDLLAQGTVPEVIAASHLTTWTVSGPNLVALAETLSKRDGITMVAPFGTSLHVSGPDHDKVNAAITDLRADPALTWEQAQPSLEDVFIDLMGRAQQGGRA</sequence>
<dbReference type="PANTHER" id="PTHR43038">
    <property type="entry name" value="ATP-BINDING CASSETTE, SUB-FAMILY H, MEMBER 1"/>
    <property type="match status" value="1"/>
</dbReference>
<dbReference type="InterPro" id="IPR003593">
    <property type="entry name" value="AAA+_ATPase"/>
</dbReference>
<dbReference type="GO" id="GO:0005524">
    <property type="term" value="F:ATP binding"/>
    <property type="evidence" value="ECO:0007669"/>
    <property type="project" value="UniProtKB-KW"/>
</dbReference>
<dbReference type="CDD" id="cd03230">
    <property type="entry name" value="ABC_DR_subfamily_A"/>
    <property type="match status" value="1"/>
</dbReference>
<feature type="domain" description="ABC transporter" evidence="4">
    <location>
        <begin position="26"/>
        <end position="253"/>
    </location>
</feature>
<evidence type="ECO:0000313" key="6">
    <source>
        <dbReference type="Proteomes" id="UP001597314"/>
    </source>
</evidence>
<comment type="caution">
    <text evidence="5">The sequence shown here is derived from an EMBL/GenBank/DDBJ whole genome shotgun (WGS) entry which is preliminary data.</text>
</comment>
<dbReference type="InterPro" id="IPR003439">
    <property type="entry name" value="ABC_transporter-like_ATP-bd"/>
</dbReference>
<dbReference type="InterPro" id="IPR017871">
    <property type="entry name" value="ABC_transporter-like_CS"/>
</dbReference>
<dbReference type="PROSITE" id="PS00211">
    <property type="entry name" value="ABC_TRANSPORTER_1"/>
    <property type="match status" value="1"/>
</dbReference>
<dbReference type="Proteomes" id="UP001597314">
    <property type="component" value="Unassembled WGS sequence"/>
</dbReference>
<keyword evidence="3 5" id="KW-0067">ATP-binding</keyword>